<dbReference type="Proteomes" id="UP001215151">
    <property type="component" value="Unassembled WGS sequence"/>
</dbReference>
<evidence type="ECO:0000256" key="1">
    <source>
        <dbReference type="SAM" id="MobiDB-lite"/>
    </source>
</evidence>
<feature type="region of interest" description="Disordered" evidence="1">
    <location>
        <begin position="1"/>
        <end position="29"/>
    </location>
</feature>
<name>A0AAD7TFA4_9APHY</name>
<feature type="compositionally biased region" description="Basic and acidic residues" evidence="1">
    <location>
        <begin position="218"/>
        <end position="230"/>
    </location>
</feature>
<feature type="region of interest" description="Disordered" evidence="1">
    <location>
        <begin position="190"/>
        <end position="280"/>
    </location>
</feature>
<accession>A0AAD7TFA4</accession>
<dbReference type="EMBL" id="JAPEVG010001203">
    <property type="protein sequence ID" value="KAJ8453681.1"/>
    <property type="molecule type" value="Genomic_DNA"/>
</dbReference>
<sequence>MEGPPTAASRDVEGKRPGPRGCLGPVWAPTRRGQDPYEIPLYIMTLTGFTHNANNSIPNAVRDALKTNEEVIDLLIDVLQDGHEARPNARGDALRFIRDMTIRVFERESGEKLGKQRPVAALYAATVPTYSIEKWNEFARLMRGIELKIPDNTDRAFAKPPQRCLGCKGADHSVYACGYITLQGWMGVVDPTDEDDGAPAPLASHHQQPRHAGPSTEYRPREDDPPRYRDTSSANRNAYAGPSIRHDTYKGEAYPDRDDDRAPRRQHQNRRAYQPKSGRN</sequence>
<protein>
    <submittedName>
        <fullName evidence="2">Uncharacterized protein</fullName>
    </submittedName>
</protein>
<dbReference type="AlphaFoldDB" id="A0AAD7TFA4"/>
<gene>
    <name evidence="2" type="ORF">ONZ51_g13464</name>
</gene>
<reference evidence="2" key="1">
    <citation type="submission" date="2022-11" db="EMBL/GenBank/DDBJ databases">
        <title>Genome Sequence of Cubamyces cubensis.</title>
        <authorList>
            <person name="Buettner E."/>
        </authorList>
    </citation>
    <scope>NUCLEOTIDE SEQUENCE</scope>
    <source>
        <strain evidence="2">MPL-01</strain>
    </source>
</reference>
<feature type="compositionally biased region" description="Basic and acidic residues" evidence="1">
    <location>
        <begin position="244"/>
        <end position="263"/>
    </location>
</feature>
<evidence type="ECO:0000313" key="3">
    <source>
        <dbReference type="Proteomes" id="UP001215151"/>
    </source>
</evidence>
<comment type="caution">
    <text evidence="2">The sequence shown here is derived from an EMBL/GenBank/DDBJ whole genome shotgun (WGS) entry which is preliminary data.</text>
</comment>
<organism evidence="2 3">
    <name type="scientific">Trametes cubensis</name>
    <dbReference type="NCBI Taxonomy" id="1111947"/>
    <lineage>
        <taxon>Eukaryota</taxon>
        <taxon>Fungi</taxon>
        <taxon>Dikarya</taxon>
        <taxon>Basidiomycota</taxon>
        <taxon>Agaricomycotina</taxon>
        <taxon>Agaricomycetes</taxon>
        <taxon>Polyporales</taxon>
        <taxon>Polyporaceae</taxon>
        <taxon>Trametes</taxon>
    </lineage>
</organism>
<keyword evidence="3" id="KW-1185">Reference proteome</keyword>
<evidence type="ECO:0000313" key="2">
    <source>
        <dbReference type="EMBL" id="KAJ8453681.1"/>
    </source>
</evidence>
<proteinExistence type="predicted"/>